<keyword evidence="2" id="KW-1185">Reference proteome</keyword>
<comment type="caution">
    <text evidence="1">The sequence shown here is derived from an EMBL/GenBank/DDBJ whole genome shotgun (WGS) entry which is preliminary data.</text>
</comment>
<reference evidence="1 2" key="1">
    <citation type="submission" date="2015-02" db="EMBL/GenBank/DDBJ databases">
        <title>Whole genome sequencing of multiple isolates of three species of pepper and tomato-infecting xanthomonads reveals genetic diversity in field strains and pinpoints effectors responsible for host specificity.</title>
        <authorList>
            <person name="Schwartz A."/>
            <person name="Dahlbeck D."/>
            <person name="Staskawicz B."/>
            <person name="Bart R."/>
            <person name="Potnis N."/>
            <person name="Minsavage G."/>
            <person name="Timilsina S."/>
            <person name="Goss E."/>
            <person name="Jones J."/>
            <person name="Vallad G."/>
            <person name="Barak J."/>
            <person name="Miller S."/>
            <person name="Ritchie D."/>
            <person name="Martins J.Jr."/>
            <person name="Patane J.S."/>
            <person name="Setubal J.C."/>
        </authorList>
    </citation>
    <scope>NUCLEOTIDE SEQUENCE [LARGE SCALE GENOMIC DNA]</scope>
    <source>
        <strain evidence="1 2">Xp3-15</strain>
    </source>
</reference>
<protein>
    <submittedName>
        <fullName evidence="1">Uncharacterized protein</fullName>
    </submittedName>
</protein>
<evidence type="ECO:0000313" key="1">
    <source>
        <dbReference type="EMBL" id="KLC02024.1"/>
    </source>
</evidence>
<dbReference type="Proteomes" id="UP000035369">
    <property type="component" value="Unassembled WGS sequence"/>
</dbReference>
<organism evidence="1 2">
    <name type="scientific">Xanthomonas perforans</name>
    <dbReference type="NCBI Taxonomy" id="442694"/>
    <lineage>
        <taxon>Bacteria</taxon>
        <taxon>Pseudomonadati</taxon>
        <taxon>Pseudomonadota</taxon>
        <taxon>Gammaproteobacteria</taxon>
        <taxon>Lysobacterales</taxon>
        <taxon>Lysobacteraceae</taxon>
        <taxon>Xanthomonas</taxon>
    </lineage>
</organism>
<name>A0ABR5EM37_XANPE</name>
<proteinExistence type="predicted"/>
<evidence type="ECO:0000313" key="2">
    <source>
        <dbReference type="Proteomes" id="UP000035369"/>
    </source>
</evidence>
<gene>
    <name evidence="1" type="ORF">XP315_20955</name>
</gene>
<accession>A0ABR5EM37</accession>
<dbReference type="EMBL" id="JZUY01000051">
    <property type="protein sequence ID" value="KLC02024.1"/>
    <property type="molecule type" value="Genomic_DNA"/>
</dbReference>
<sequence length="127" mass="14572">MNVRCYDTLFDSSLQDLCDLEAILQTPIILQIMEEPLCSRDPLDDRPICVIQRCLRTHYVQHAIGILLEKLFRKLCKSCSDFVGEEKEVNQVFSVSLTCIGLVAKFWPTQQANVLRNQKVIDVGDRD</sequence>